<evidence type="ECO:0000259" key="4">
    <source>
        <dbReference type="PROSITE" id="PS50949"/>
    </source>
</evidence>
<protein>
    <submittedName>
        <fullName evidence="5">FCD domain-containing protein</fullName>
    </submittedName>
</protein>
<evidence type="ECO:0000313" key="6">
    <source>
        <dbReference type="Proteomes" id="UP000035080"/>
    </source>
</evidence>
<keyword evidence="3" id="KW-0804">Transcription</keyword>
<dbReference type="PANTHER" id="PTHR43537">
    <property type="entry name" value="TRANSCRIPTIONAL REGULATOR, GNTR FAMILY"/>
    <property type="match status" value="1"/>
</dbReference>
<dbReference type="Proteomes" id="UP000035080">
    <property type="component" value="Chromosome"/>
</dbReference>
<dbReference type="SUPFAM" id="SSF48008">
    <property type="entry name" value="GntR ligand-binding domain-like"/>
    <property type="match status" value="1"/>
</dbReference>
<dbReference type="SMART" id="SM00895">
    <property type="entry name" value="FCD"/>
    <property type="match status" value="1"/>
</dbReference>
<proteinExistence type="predicted"/>
<dbReference type="PROSITE" id="PS50949">
    <property type="entry name" value="HTH_GNTR"/>
    <property type="match status" value="1"/>
</dbReference>
<dbReference type="Pfam" id="PF07729">
    <property type="entry name" value="FCD"/>
    <property type="match status" value="1"/>
</dbReference>
<dbReference type="PANTHER" id="PTHR43537:SF20">
    <property type="entry name" value="HTH-TYPE TRANSCRIPTIONAL REPRESSOR GLAR"/>
    <property type="match status" value="1"/>
</dbReference>
<organism evidence="5 6">
    <name type="scientific">Pandoraea fibrosis</name>
    <dbReference type="NCBI Taxonomy" id="1891094"/>
    <lineage>
        <taxon>Bacteria</taxon>
        <taxon>Pseudomonadati</taxon>
        <taxon>Pseudomonadota</taxon>
        <taxon>Betaproteobacteria</taxon>
        <taxon>Burkholderiales</taxon>
        <taxon>Burkholderiaceae</taxon>
        <taxon>Pandoraea</taxon>
    </lineage>
</organism>
<sequence length="222" mass="24418">MSSTMEIAVKETLTEAILERLAQDIVSGALPPEQNLRIEQLKEQYGVGASPLREALTKLTSLGFVTNETRRGFRVAPLTKKDLDDLTRVRQLIETEALREAMAVAGANWEMEIAGAFAKLSLAVTRQRDSAGEAQRMIEQAHKDFHVALLGACTSPRLMELQSTLYDQASRYRHVILAGAHELDGFVECHEALMRLTLAGDADVAAQALRDHLATTSQDVYG</sequence>
<dbReference type="Gene3D" id="1.20.120.530">
    <property type="entry name" value="GntR ligand-binding domain-like"/>
    <property type="match status" value="1"/>
</dbReference>
<accession>A0ABX6HRD0</accession>
<gene>
    <name evidence="5" type="ORF">PI93_011650</name>
</gene>
<dbReference type="EMBL" id="CP047385">
    <property type="protein sequence ID" value="QHF13218.1"/>
    <property type="molecule type" value="Genomic_DNA"/>
</dbReference>
<dbReference type="SMART" id="SM00345">
    <property type="entry name" value="HTH_GNTR"/>
    <property type="match status" value="1"/>
</dbReference>
<reference evidence="5 6" key="1">
    <citation type="journal article" date="2015" name="Genome Announc.">
        <title>Genome Sequences of Two Pandoraea pnomenusa Isolates Recovered 11 Months Apart from a Cystic Fibrosis Patient.</title>
        <authorList>
            <person name="Ee R."/>
            <person name="Ambrose M."/>
            <person name="Lazenby J."/>
            <person name="Williams P."/>
            <person name="Chan K.G."/>
            <person name="Roddam L."/>
        </authorList>
    </citation>
    <scope>NUCLEOTIDE SEQUENCE [LARGE SCALE GENOMIC DNA]</scope>
    <source>
        <strain evidence="5 6">6399</strain>
    </source>
</reference>
<dbReference type="RefSeq" id="WP_039368880.1">
    <property type="nucleotide sequence ID" value="NZ_CP047385.1"/>
</dbReference>
<dbReference type="Pfam" id="PF00392">
    <property type="entry name" value="GntR"/>
    <property type="match status" value="1"/>
</dbReference>
<evidence type="ECO:0000313" key="5">
    <source>
        <dbReference type="EMBL" id="QHF13218.1"/>
    </source>
</evidence>
<dbReference type="InterPro" id="IPR011711">
    <property type="entry name" value="GntR_C"/>
</dbReference>
<feature type="domain" description="HTH gntR-type" evidence="4">
    <location>
        <begin position="11"/>
        <end position="78"/>
    </location>
</feature>
<dbReference type="InterPro" id="IPR036388">
    <property type="entry name" value="WH-like_DNA-bd_sf"/>
</dbReference>
<keyword evidence="6" id="KW-1185">Reference proteome</keyword>
<dbReference type="SUPFAM" id="SSF46785">
    <property type="entry name" value="Winged helix' DNA-binding domain"/>
    <property type="match status" value="1"/>
</dbReference>
<name>A0ABX6HRD0_9BURK</name>
<dbReference type="InterPro" id="IPR008920">
    <property type="entry name" value="TF_FadR/GntR_C"/>
</dbReference>
<evidence type="ECO:0000256" key="2">
    <source>
        <dbReference type="ARBA" id="ARBA00023125"/>
    </source>
</evidence>
<dbReference type="InterPro" id="IPR036390">
    <property type="entry name" value="WH_DNA-bd_sf"/>
</dbReference>
<keyword evidence="2" id="KW-0238">DNA-binding</keyword>
<evidence type="ECO:0000256" key="1">
    <source>
        <dbReference type="ARBA" id="ARBA00023015"/>
    </source>
</evidence>
<dbReference type="Gene3D" id="1.10.10.10">
    <property type="entry name" value="Winged helix-like DNA-binding domain superfamily/Winged helix DNA-binding domain"/>
    <property type="match status" value="1"/>
</dbReference>
<dbReference type="InterPro" id="IPR000524">
    <property type="entry name" value="Tscrpt_reg_HTH_GntR"/>
</dbReference>
<evidence type="ECO:0000256" key="3">
    <source>
        <dbReference type="ARBA" id="ARBA00023163"/>
    </source>
</evidence>
<keyword evidence="1" id="KW-0805">Transcription regulation</keyword>